<dbReference type="InterPro" id="IPR036388">
    <property type="entry name" value="WH-like_DNA-bd_sf"/>
</dbReference>
<dbReference type="SMART" id="SM00418">
    <property type="entry name" value="HTH_ARSR"/>
    <property type="match status" value="1"/>
</dbReference>
<feature type="domain" description="HTH arsR-type" evidence="5">
    <location>
        <begin position="1"/>
        <end position="93"/>
    </location>
</feature>
<proteinExistence type="predicted"/>
<dbReference type="RefSeq" id="WP_268074386.1">
    <property type="nucleotide sequence ID" value="NZ_CP109965.1"/>
</dbReference>
<dbReference type="PROSITE" id="PS50987">
    <property type="entry name" value="HTH_ARSR_2"/>
    <property type="match status" value="1"/>
</dbReference>
<dbReference type="InterPro" id="IPR018334">
    <property type="entry name" value="ArsR_HTH"/>
</dbReference>
<protein>
    <submittedName>
        <fullName evidence="6">Metalloregulator ArsR/SmtB family transcription factor</fullName>
    </submittedName>
</protein>
<reference evidence="6" key="1">
    <citation type="submission" date="2022-10" db="EMBL/GenBank/DDBJ databases">
        <title>Catenovulum adriacola sp. nov. isolated in the Harbour of Susak.</title>
        <authorList>
            <person name="Schoch T."/>
            <person name="Reich S.J."/>
            <person name="Stoeferle S."/>
            <person name="Flaiz M."/>
            <person name="Kazda M."/>
            <person name="Riedel C.U."/>
            <person name="Duerre P."/>
        </authorList>
    </citation>
    <scope>NUCLEOTIDE SEQUENCE</scope>
    <source>
        <strain evidence="6">TS8</strain>
    </source>
</reference>
<dbReference type="InterPro" id="IPR001845">
    <property type="entry name" value="HTH_ArsR_DNA-bd_dom"/>
</dbReference>
<sequence>MNMQLNPVSFYKCLAEDTRLKSLLLISLNHELCVCDLITALDLSQPKISRHLAELRKCEILIDERRGKWVYYQINPALPSWAKQIIKQTAEQCTDYINPHIQPLNRSQDSCQP</sequence>
<dbReference type="PROSITE" id="PS00846">
    <property type="entry name" value="HTH_ARSR_1"/>
    <property type="match status" value="1"/>
</dbReference>
<organism evidence="6 7">
    <name type="scientific">Catenovulum adriaticum</name>
    <dbReference type="NCBI Taxonomy" id="2984846"/>
    <lineage>
        <taxon>Bacteria</taxon>
        <taxon>Pseudomonadati</taxon>
        <taxon>Pseudomonadota</taxon>
        <taxon>Gammaproteobacteria</taxon>
        <taxon>Alteromonadales</taxon>
        <taxon>Alteromonadaceae</taxon>
        <taxon>Catenovulum</taxon>
    </lineage>
</organism>
<dbReference type="Pfam" id="PF01022">
    <property type="entry name" value="HTH_5"/>
    <property type="match status" value="1"/>
</dbReference>
<accession>A0ABY7ALR9</accession>
<dbReference type="PANTHER" id="PTHR33154">
    <property type="entry name" value="TRANSCRIPTIONAL REGULATOR, ARSR FAMILY"/>
    <property type="match status" value="1"/>
</dbReference>
<evidence type="ECO:0000256" key="2">
    <source>
        <dbReference type="ARBA" id="ARBA00023015"/>
    </source>
</evidence>
<dbReference type="Proteomes" id="UP001163726">
    <property type="component" value="Chromosome"/>
</dbReference>
<dbReference type="InterPro" id="IPR051081">
    <property type="entry name" value="HTH_MetalResp_TranReg"/>
</dbReference>
<dbReference type="SUPFAM" id="SSF46785">
    <property type="entry name" value="Winged helix' DNA-binding domain"/>
    <property type="match status" value="1"/>
</dbReference>
<dbReference type="PANTHER" id="PTHR33154:SF18">
    <property type="entry name" value="ARSENICAL RESISTANCE OPERON REPRESSOR"/>
    <property type="match status" value="1"/>
</dbReference>
<dbReference type="InterPro" id="IPR036390">
    <property type="entry name" value="WH_DNA-bd_sf"/>
</dbReference>
<dbReference type="NCBIfam" id="NF033788">
    <property type="entry name" value="HTH_metalloreg"/>
    <property type="match status" value="1"/>
</dbReference>
<gene>
    <name evidence="6" type="ORF">OLW01_13215</name>
</gene>
<evidence type="ECO:0000256" key="3">
    <source>
        <dbReference type="ARBA" id="ARBA00023125"/>
    </source>
</evidence>
<keyword evidence="3" id="KW-0238">DNA-binding</keyword>
<keyword evidence="7" id="KW-1185">Reference proteome</keyword>
<evidence type="ECO:0000259" key="5">
    <source>
        <dbReference type="PROSITE" id="PS50987"/>
    </source>
</evidence>
<evidence type="ECO:0000256" key="4">
    <source>
        <dbReference type="ARBA" id="ARBA00023163"/>
    </source>
</evidence>
<name>A0ABY7ALR9_9ALTE</name>
<keyword evidence="1" id="KW-0059">Arsenical resistance</keyword>
<keyword evidence="4" id="KW-0804">Transcription</keyword>
<evidence type="ECO:0000313" key="6">
    <source>
        <dbReference type="EMBL" id="WAJ70086.1"/>
    </source>
</evidence>
<evidence type="ECO:0000256" key="1">
    <source>
        <dbReference type="ARBA" id="ARBA00022849"/>
    </source>
</evidence>
<dbReference type="NCBIfam" id="NF007528">
    <property type="entry name" value="PRK10141.1"/>
    <property type="match status" value="1"/>
</dbReference>
<dbReference type="InterPro" id="IPR011991">
    <property type="entry name" value="ArsR-like_HTH"/>
</dbReference>
<evidence type="ECO:0000313" key="7">
    <source>
        <dbReference type="Proteomes" id="UP001163726"/>
    </source>
</evidence>
<keyword evidence="2" id="KW-0805">Transcription regulation</keyword>
<dbReference type="PRINTS" id="PR00778">
    <property type="entry name" value="HTHARSR"/>
</dbReference>
<dbReference type="CDD" id="cd00090">
    <property type="entry name" value="HTH_ARSR"/>
    <property type="match status" value="1"/>
</dbReference>
<dbReference type="EMBL" id="CP109965">
    <property type="protein sequence ID" value="WAJ70086.1"/>
    <property type="molecule type" value="Genomic_DNA"/>
</dbReference>
<dbReference type="Gene3D" id="1.10.10.10">
    <property type="entry name" value="Winged helix-like DNA-binding domain superfamily/Winged helix DNA-binding domain"/>
    <property type="match status" value="1"/>
</dbReference>